<proteinExistence type="predicted"/>
<dbReference type="Proteomes" id="UP001162483">
    <property type="component" value="Unassembled WGS sequence"/>
</dbReference>
<evidence type="ECO:0000313" key="3">
    <source>
        <dbReference type="Proteomes" id="UP001162483"/>
    </source>
</evidence>
<comment type="caution">
    <text evidence="2">The sequence shown here is derived from an EMBL/GenBank/DDBJ whole genome shotgun (WGS) entry which is preliminary data.</text>
</comment>
<evidence type="ECO:0000313" key="2">
    <source>
        <dbReference type="EMBL" id="CAI9598477.1"/>
    </source>
</evidence>
<feature type="region of interest" description="Disordered" evidence="1">
    <location>
        <begin position="48"/>
        <end position="67"/>
    </location>
</feature>
<evidence type="ECO:0000256" key="1">
    <source>
        <dbReference type="SAM" id="MobiDB-lite"/>
    </source>
</evidence>
<accession>A0ABN9FRH3</accession>
<protein>
    <submittedName>
        <fullName evidence="2">Uncharacterized protein</fullName>
    </submittedName>
</protein>
<gene>
    <name evidence="2" type="ORF">SPARVUS_LOCUS12404042</name>
</gene>
<dbReference type="EMBL" id="CATNWA010017166">
    <property type="protein sequence ID" value="CAI9598477.1"/>
    <property type="molecule type" value="Genomic_DNA"/>
</dbReference>
<reference evidence="2" key="1">
    <citation type="submission" date="2023-05" db="EMBL/GenBank/DDBJ databases">
        <authorList>
            <person name="Stuckert A."/>
        </authorList>
    </citation>
    <scope>NUCLEOTIDE SEQUENCE</scope>
</reference>
<name>A0ABN9FRH3_9NEOB</name>
<organism evidence="2 3">
    <name type="scientific">Staurois parvus</name>
    <dbReference type="NCBI Taxonomy" id="386267"/>
    <lineage>
        <taxon>Eukaryota</taxon>
        <taxon>Metazoa</taxon>
        <taxon>Chordata</taxon>
        <taxon>Craniata</taxon>
        <taxon>Vertebrata</taxon>
        <taxon>Euteleostomi</taxon>
        <taxon>Amphibia</taxon>
        <taxon>Batrachia</taxon>
        <taxon>Anura</taxon>
        <taxon>Neobatrachia</taxon>
        <taxon>Ranoidea</taxon>
        <taxon>Ranidae</taxon>
        <taxon>Staurois</taxon>
    </lineage>
</organism>
<sequence>MWNVCSLLKNTIFYSYNCCYVTHILKAALHQCCFNNMHIQGRTDHLETQALPEGPGGPHEMPLVPFS</sequence>
<keyword evidence="3" id="KW-1185">Reference proteome</keyword>